<proteinExistence type="predicted"/>
<keyword evidence="1" id="KW-0732">Signal</keyword>
<dbReference type="InterPro" id="IPR021851">
    <property type="entry name" value="DUF3455"/>
</dbReference>
<protein>
    <recommendedName>
        <fullName evidence="4">DUF3455 domain-containing protein</fullName>
    </recommendedName>
</protein>
<dbReference type="Pfam" id="PF11937">
    <property type="entry name" value="DUF3455"/>
    <property type="match status" value="1"/>
</dbReference>
<gene>
    <name evidence="2" type="ORF">Aiant_65350</name>
</gene>
<sequence>MFRTKRSRIRALTLAGGLVAALGTVGAVTFDASAAENTAASGNLRPLTPAVSAVPEAIRPPDGSRPIGAYLVATGTQTYTCVVPAGAASGAFTGGSVPEAQLVGTGGWIHHFAGPSWQSERDGSLVTATKEKELKRDGTIAELLLKVNSHSGTGILSKADYINRLYTSGGVAPAGSCTAGQTASVAYKAVYVFWDAPAA</sequence>
<evidence type="ECO:0000256" key="1">
    <source>
        <dbReference type="SAM" id="SignalP"/>
    </source>
</evidence>
<dbReference type="PANTHER" id="PTHR35567:SF1">
    <property type="entry name" value="CONSERVED FUNGAL PROTEIN (AFU_ORTHOLOGUE AFUA_1G14230)"/>
    <property type="match status" value="1"/>
</dbReference>
<evidence type="ECO:0000313" key="2">
    <source>
        <dbReference type="EMBL" id="BCJ45878.1"/>
    </source>
</evidence>
<dbReference type="EMBL" id="AP023356">
    <property type="protein sequence ID" value="BCJ45878.1"/>
    <property type="molecule type" value="Genomic_DNA"/>
</dbReference>
<keyword evidence="3" id="KW-1185">Reference proteome</keyword>
<feature type="chain" id="PRO_5047518288" description="DUF3455 domain-containing protein" evidence="1">
    <location>
        <begin position="35"/>
        <end position="199"/>
    </location>
</feature>
<reference evidence="2 3" key="1">
    <citation type="submission" date="2020-08" db="EMBL/GenBank/DDBJ databases">
        <title>Whole genome shotgun sequence of Actinoplanes ianthinogenes NBRC 13996.</title>
        <authorList>
            <person name="Komaki H."/>
            <person name="Tamura T."/>
        </authorList>
    </citation>
    <scope>NUCLEOTIDE SEQUENCE [LARGE SCALE GENOMIC DNA]</scope>
    <source>
        <strain evidence="2 3">NBRC 13996</strain>
    </source>
</reference>
<organism evidence="2 3">
    <name type="scientific">Actinoplanes ianthinogenes</name>
    <dbReference type="NCBI Taxonomy" id="122358"/>
    <lineage>
        <taxon>Bacteria</taxon>
        <taxon>Bacillati</taxon>
        <taxon>Actinomycetota</taxon>
        <taxon>Actinomycetes</taxon>
        <taxon>Micromonosporales</taxon>
        <taxon>Micromonosporaceae</taxon>
        <taxon>Actinoplanes</taxon>
    </lineage>
</organism>
<dbReference type="RefSeq" id="WP_189333570.1">
    <property type="nucleotide sequence ID" value="NZ_AP023356.1"/>
</dbReference>
<evidence type="ECO:0000313" key="3">
    <source>
        <dbReference type="Proteomes" id="UP000676967"/>
    </source>
</evidence>
<evidence type="ECO:0008006" key="4">
    <source>
        <dbReference type="Google" id="ProtNLM"/>
    </source>
</evidence>
<dbReference type="PANTHER" id="PTHR35567">
    <property type="entry name" value="MALATE DEHYDROGENASE (AFU_ORTHOLOGUE AFUA_2G13800)"/>
    <property type="match status" value="1"/>
</dbReference>
<name>A0ABM7M2K7_9ACTN</name>
<feature type="signal peptide" evidence="1">
    <location>
        <begin position="1"/>
        <end position="34"/>
    </location>
</feature>
<accession>A0ABM7M2K7</accession>
<dbReference type="Proteomes" id="UP000676967">
    <property type="component" value="Chromosome"/>
</dbReference>